<keyword evidence="1" id="KW-0805">Transcription regulation</keyword>
<evidence type="ECO:0000256" key="2">
    <source>
        <dbReference type="ARBA" id="ARBA00023125"/>
    </source>
</evidence>
<dbReference type="GO" id="GO:0000981">
    <property type="term" value="F:DNA-binding transcription factor activity, RNA polymerase II-specific"/>
    <property type="evidence" value="ECO:0007669"/>
    <property type="project" value="TreeGrafter"/>
</dbReference>
<feature type="compositionally biased region" description="Basic and acidic residues" evidence="7">
    <location>
        <begin position="555"/>
        <end position="571"/>
    </location>
</feature>
<evidence type="ECO:0000256" key="6">
    <source>
        <dbReference type="SAM" id="Coils"/>
    </source>
</evidence>
<dbReference type="GO" id="GO:0005634">
    <property type="term" value="C:nucleus"/>
    <property type="evidence" value="ECO:0007669"/>
    <property type="project" value="TreeGrafter"/>
</dbReference>
<feature type="region of interest" description="Disordered" evidence="7">
    <location>
        <begin position="517"/>
        <end position="624"/>
    </location>
</feature>
<proteinExistence type="predicted"/>
<dbReference type="GO" id="GO:0000978">
    <property type="term" value="F:RNA polymerase II cis-regulatory region sequence-specific DNA binding"/>
    <property type="evidence" value="ECO:0007669"/>
    <property type="project" value="InterPro"/>
</dbReference>
<keyword evidence="3" id="KW-0010">Activator</keyword>
<evidence type="ECO:0000256" key="5">
    <source>
        <dbReference type="ARBA" id="ARBA00023242"/>
    </source>
</evidence>
<comment type="caution">
    <text evidence="9">The sequence shown here is derived from an EMBL/GenBank/DDBJ whole genome shotgun (WGS) entry which is preliminary data.</text>
</comment>
<feature type="region of interest" description="Disordered" evidence="7">
    <location>
        <begin position="787"/>
        <end position="810"/>
    </location>
</feature>
<keyword evidence="2" id="KW-0238">DNA-binding</keyword>
<dbReference type="PANTHER" id="PTHR24411:SF55">
    <property type="entry name" value="SEGMENTATION PROTEIN CAP'N'COLLAR"/>
    <property type="match status" value="1"/>
</dbReference>
<dbReference type="InterPro" id="IPR004827">
    <property type="entry name" value="bZIP"/>
</dbReference>
<keyword evidence="5" id="KW-0539">Nucleus</keyword>
<dbReference type="PANTHER" id="PTHR24411">
    <property type="entry name" value="NUCLEAR FACTOR ERYTHROID 2-RELATED FACTOR"/>
    <property type="match status" value="1"/>
</dbReference>
<evidence type="ECO:0000256" key="4">
    <source>
        <dbReference type="ARBA" id="ARBA00023163"/>
    </source>
</evidence>
<evidence type="ECO:0000313" key="10">
    <source>
        <dbReference type="Proteomes" id="UP001208570"/>
    </source>
</evidence>
<feature type="compositionally biased region" description="Basic residues" evidence="7">
    <location>
        <begin position="798"/>
        <end position="810"/>
    </location>
</feature>
<feature type="coiled-coil region" evidence="6">
    <location>
        <begin position="704"/>
        <end position="752"/>
    </location>
</feature>
<evidence type="ECO:0000256" key="7">
    <source>
        <dbReference type="SAM" id="MobiDB-lite"/>
    </source>
</evidence>
<dbReference type="SUPFAM" id="SSF47454">
    <property type="entry name" value="A DNA-binding domain in eukaryotic transcription factors"/>
    <property type="match status" value="1"/>
</dbReference>
<evidence type="ECO:0000259" key="8">
    <source>
        <dbReference type="PROSITE" id="PS50217"/>
    </source>
</evidence>
<accession>A0AAD9N7J3</accession>
<feature type="compositionally biased region" description="Polar residues" evidence="7">
    <location>
        <begin position="129"/>
        <end position="143"/>
    </location>
</feature>
<dbReference type="Proteomes" id="UP001208570">
    <property type="component" value="Unassembled WGS sequence"/>
</dbReference>
<feature type="domain" description="BZIP" evidence="8">
    <location>
        <begin position="686"/>
        <end position="749"/>
    </location>
</feature>
<dbReference type="InterPro" id="IPR047167">
    <property type="entry name" value="NFE2-like"/>
</dbReference>
<dbReference type="Pfam" id="PF03131">
    <property type="entry name" value="bZIP_Maf"/>
    <property type="match status" value="1"/>
</dbReference>
<dbReference type="InterPro" id="IPR046347">
    <property type="entry name" value="bZIP_sf"/>
</dbReference>
<organism evidence="9 10">
    <name type="scientific">Paralvinella palmiformis</name>
    <dbReference type="NCBI Taxonomy" id="53620"/>
    <lineage>
        <taxon>Eukaryota</taxon>
        <taxon>Metazoa</taxon>
        <taxon>Spiralia</taxon>
        <taxon>Lophotrochozoa</taxon>
        <taxon>Annelida</taxon>
        <taxon>Polychaeta</taxon>
        <taxon>Sedentaria</taxon>
        <taxon>Canalipalpata</taxon>
        <taxon>Terebellida</taxon>
        <taxon>Terebelliformia</taxon>
        <taxon>Alvinellidae</taxon>
        <taxon>Paralvinella</taxon>
    </lineage>
</organism>
<dbReference type="SUPFAM" id="SSF57959">
    <property type="entry name" value="Leucine zipper domain"/>
    <property type="match status" value="1"/>
</dbReference>
<sequence>MQWKTYFTDGLVQIAILLSLFRTDWNNYLNSSLYDGYPEIQEIIMGPLSGYTQTYIHANEWHTGSMSMSHPKSISLDYPSSVFHDIHSLGRHWQFDEVTTNIDAFLVSETPQRTHTNQGHIASEANPPGINNTSEQSDSSSQVHHIDLHSPLVEGAVGPDVNETRSFSFGLSTSELTKEDMDLIEVLWRQDIDLGIDRDAFDIRRRLELEKQREFELIHQREKEKELEKQREEKLAKDNLNASFVLDRETGELIPAPLDPDRCLPVESFVPFTHQQQRQNETQQQQQGVLLPQQQPVMVQPEQLPQEHQQPFAIGEGLQMLEGVNTFNLSEQSMTQSGTLDTQLGELSDMIGDVTSVCEDDTQQPRFQHQNSFEQRWQDISNILPLDEDTDNTEYMIAELAKLLEDNNNNTDTLVEDSLMSNATLSNASPQMNVNELSFSEDLSVLQPVSLDPVEPLHLMSAEALGLNNESAPVNNTYVNSTATLLQHLLRDDIALDLNELSINGGEALMETDDISDSATSTGATTFDGEISDGQSNMSSEYDALEGATGGSDVDGGRNYEDTETKHKQDPEYTYGKVNYGSSELRLNHSDGSNASLSTIDSEADPRKVSHNHTYPLQPGQAPKERRTQKLLNEELAIHDAQYTRDEKRAKAMNIPLTMDEMISSPVERFNELVQNHHFTDSQLQLIRDIRRRGKNKVAAQNCRKRKMEVLQTLEEEVEMMKLERDQLRAQRRGLDKDMAAIRHKYAELQNDVFQSLVDDHGQPYDPSQYVLEQNDDGELFLIPHNATSCIKEQPKSKGSRKRKHDRKGR</sequence>
<feature type="region of interest" description="Disordered" evidence="7">
    <location>
        <begin position="114"/>
        <end position="143"/>
    </location>
</feature>
<dbReference type="Gene3D" id="1.10.880.10">
    <property type="entry name" value="Transcription factor, Skn-1-like, DNA-binding domain"/>
    <property type="match status" value="1"/>
</dbReference>
<evidence type="ECO:0000256" key="1">
    <source>
        <dbReference type="ARBA" id="ARBA00023015"/>
    </source>
</evidence>
<dbReference type="InterPro" id="IPR004826">
    <property type="entry name" value="bZIP_Maf"/>
</dbReference>
<evidence type="ECO:0000256" key="3">
    <source>
        <dbReference type="ARBA" id="ARBA00023159"/>
    </source>
</evidence>
<keyword evidence="10" id="KW-1185">Reference proteome</keyword>
<dbReference type="PROSITE" id="PS00036">
    <property type="entry name" value="BZIP_BASIC"/>
    <property type="match status" value="1"/>
</dbReference>
<dbReference type="SMART" id="SM00338">
    <property type="entry name" value="BRLZ"/>
    <property type="match status" value="1"/>
</dbReference>
<name>A0AAD9N7J3_9ANNE</name>
<gene>
    <name evidence="9" type="ORF">LSH36_141g03025</name>
</gene>
<dbReference type="EMBL" id="JAODUP010000141">
    <property type="protein sequence ID" value="KAK2160042.1"/>
    <property type="molecule type" value="Genomic_DNA"/>
</dbReference>
<keyword evidence="4" id="KW-0804">Transcription</keyword>
<keyword evidence="6" id="KW-0175">Coiled coil</keyword>
<dbReference type="InterPro" id="IPR008917">
    <property type="entry name" value="TF_DNA-bd_sf"/>
</dbReference>
<dbReference type="AlphaFoldDB" id="A0AAD9N7J3"/>
<reference evidence="9" key="1">
    <citation type="journal article" date="2023" name="Mol. Biol. Evol.">
        <title>Third-Generation Sequencing Reveals the Adaptive Role of the Epigenome in Three Deep-Sea Polychaetes.</title>
        <authorList>
            <person name="Perez M."/>
            <person name="Aroh O."/>
            <person name="Sun Y."/>
            <person name="Lan Y."/>
            <person name="Juniper S.K."/>
            <person name="Young C.R."/>
            <person name="Angers B."/>
            <person name="Qian P.Y."/>
        </authorList>
    </citation>
    <scope>NUCLEOTIDE SEQUENCE</scope>
    <source>
        <strain evidence="9">P08H-3</strain>
    </source>
</reference>
<feature type="compositionally biased region" description="Polar residues" evidence="7">
    <location>
        <begin position="590"/>
        <end position="601"/>
    </location>
</feature>
<protein>
    <recommendedName>
        <fullName evidence="8">BZIP domain-containing protein</fullName>
    </recommendedName>
</protein>
<evidence type="ECO:0000313" key="9">
    <source>
        <dbReference type="EMBL" id="KAK2160042.1"/>
    </source>
</evidence>
<dbReference type="CDD" id="cd14698">
    <property type="entry name" value="bZIP_CNC"/>
    <property type="match status" value="1"/>
</dbReference>
<dbReference type="PROSITE" id="PS50217">
    <property type="entry name" value="BZIP"/>
    <property type="match status" value="1"/>
</dbReference>